<name>A0A367R699_9NOSO</name>
<sequence>MSKIIICELHPSDVKTFLQELTPAQAETVCGGGSPYIYITNMTDEVTINGSGYNGGDNTVEAGTNSVSYHDNKINTTDYSRSNYNIFF</sequence>
<evidence type="ECO:0000313" key="2">
    <source>
        <dbReference type="Proteomes" id="UP000252107"/>
    </source>
</evidence>
<protein>
    <submittedName>
        <fullName evidence="1">Uncharacterized protein</fullName>
    </submittedName>
</protein>
<accession>A0A367R699</accession>
<dbReference type="AlphaFoldDB" id="A0A367R699"/>
<dbReference type="EMBL" id="LXQD01000247">
    <property type="protein sequence ID" value="RCJ30952.1"/>
    <property type="molecule type" value="Genomic_DNA"/>
</dbReference>
<proteinExistence type="predicted"/>
<evidence type="ECO:0000313" key="1">
    <source>
        <dbReference type="EMBL" id="RCJ30952.1"/>
    </source>
</evidence>
<reference evidence="1" key="1">
    <citation type="submission" date="2016-04" db="EMBL/GenBank/DDBJ databases">
        <authorList>
            <person name="Tabuchi Yagui T.R."/>
        </authorList>
    </citation>
    <scope>NUCLEOTIDE SEQUENCE [LARGE SCALE GENOMIC DNA]</scope>
    <source>
        <strain evidence="1">NIES-26</strain>
    </source>
</reference>
<keyword evidence="2" id="KW-1185">Reference proteome</keyword>
<comment type="caution">
    <text evidence="1">The sequence shown here is derived from an EMBL/GenBank/DDBJ whole genome shotgun (WGS) entry which is preliminary data.</text>
</comment>
<organism evidence="1 2">
    <name type="scientific">Nostoc minutum NIES-26</name>
    <dbReference type="NCBI Taxonomy" id="1844469"/>
    <lineage>
        <taxon>Bacteria</taxon>
        <taxon>Bacillati</taxon>
        <taxon>Cyanobacteriota</taxon>
        <taxon>Cyanophyceae</taxon>
        <taxon>Nostocales</taxon>
        <taxon>Nostocaceae</taxon>
        <taxon>Nostoc</taxon>
    </lineage>
</organism>
<dbReference type="Proteomes" id="UP000252107">
    <property type="component" value="Unassembled WGS sequence"/>
</dbReference>
<gene>
    <name evidence="1" type="ORF">A6770_20740</name>
</gene>